<dbReference type="AlphaFoldDB" id="A0A411Z2J6"/>
<dbReference type="Proteomes" id="UP000284547">
    <property type="component" value="Unassembled WGS sequence"/>
</dbReference>
<accession>A0A411Z2J6</accession>
<dbReference type="RefSeq" id="WP_118152275.1">
    <property type="nucleotide sequence ID" value="NZ_QWEY01000005.1"/>
</dbReference>
<feature type="transmembrane region" description="Helical" evidence="1">
    <location>
        <begin position="104"/>
        <end position="126"/>
    </location>
</feature>
<keyword evidence="1" id="KW-1133">Transmembrane helix</keyword>
<dbReference type="EMBL" id="QWEY01000005">
    <property type="protein sequence ID" value="RGP37279.1"/>
    <property type="molecule type" value="Genomic_DNA"/>
</dbReference>
<feature type="transmembrane region" description="Helical" evidence="1">
    <location>
        <begin position="49"/>
        <end position="67"/>
    </location>
</feature>
<keyword evidence="1" id="KW-0812">Transmembrane</keyword>
<feature type="transmembrane region" description="Helical" evidence="1">
    <location>
        <begin position="73"/>
        <end position="92"/>
    </location>
</feature>
<gene>
    <name evidence="2" type="ORF">D1012_11540</name>
</gene>
<protein>
    <submittedName>
        <fullName evidence="2">Uncharacterized protein</fullName>
    </submittedName>
</protein>
<feature type="transmembrane region" description="Helical" evidence="1">
    <location>
        <begin position="22"/>
        <end position="42"/>
    </location>
</feature>
<evidence type="ECO:0000313" key="3">
    <source>
        <dbReference type="Proteomes" id="UP000284547"/>
    </source>
</evidence>
<reference evidence="2 3" key="1">
    <citation type="submission" date="2018-08" db="EMBL/GenBank/DDBJ databases">
        <title>Flavobacterium tibetense sp. nov., isolated from a wetland YonghuCo on Tibetan Plateau.</title>
        <authorList>
            <person name="Phurbu D."/>
            <person name="Lu H."/>
            <person name="Xing P."/>
        </authorList>
    </citation>
    <scope>NUCLEOTIDE SEQUENCE [LARGE SCALE GENOMIC DNA]</scope>
    <source>
        <strain evidence="2 3">DJC</strain>
    </source>
</reference>
<dbReference type="OrthoDB" id="7864585at2"/>
<proteinExistence type="predicted"/>
<evidence type="ECO:0000313" key="2">
    <source>
        <dbReference type="EMBL" id="RGP37279.1"/>
    </source>
</evidence>
<sequence length="136" mass="15388">MDPLFQVDLSFVFEQPSIWRTLVQTLILITPLAIALSGYATWRIGDRRGLLLIAAVALYTLWMIWPQPLVPELVLPGRVVSVIGWFWLVSAWGRQAKWHEPFLLAANSIVVTFMITLILTTGVALLRDLMGYDLPL</sequence>
<organism evidence="2 3">
    <name type="scientific">Pseudotabrizicola alkalilacus</name>
    <dbReference type="NCBI Taxonomy" id="2305252"/>
    <lineage>
        <taxon>Bacteria</taxon>
        <taxon>Pseudomonadati</taxon>
        <taxon>Pseudomonadota</taxon>
        <taxon>Alphaproteobacteria</taxon>
        <taxon>Rhodobacterales</taxon>
        <taxon>Paracoccaceae</taxon>
        <taxon>Pseudotabrizicola</taxon>
    </lineage>
</organism>
<keyword evidence="1" id="KW-0472">Membrane</keyword>
<comment type="caution">
    <text evidence="2">The sequence shown here is derived from an EMBL/GenBank/DDBJ whole genome shotgun (WGS) entry which is preliminary data.</text>
</comment>
<evidence type="ECO:0000256" key="1">
    <source>
        <dbReference type="SAM" id="Phobius"/>
    </source>
</evidence>
<keyword evidence="3" id="KW-1185">Reference proteome</keyword>
<name>A0A411Z2J6_9RHOB</name>